<evidence type="ECO:0000256" key="3">
    <source>
        <dbReference type="ARBA" id="ARBA00023163"/>
    </source>
</evidence>
<feature type="domain" description="HTH luxR-type" evidence="4">
    <location>
        <begin position="141"/>
        <end position="206"/>
    </location>
</feature>
<evidence type="ECO:0000313" key="5">
    <source>
        <dbReference type="EMBL" id="GIN62686.1"/>
    </source>
</evidence>
<evidence type="ECO:0000259" key="4">
    <source>
        <dbReference type="PROSITE" id="PS50043"/>
    </source>
</evidence>
<reference evidence="5" key="1">
    <citation type="submission" date="2021-03" db="EMBL/GenBank/DDBJ databases">
        <title>Antimicrobial resistance genes in bacteria isolated from Japanese honey, and their potential for conferring macrolide and lincosamide resistance in the American foulbrood pathogen Paenibacillus larvae.</title>
        <authorList>
            <person name="Okamoto M."/>
            <person name="Kumagai M."/>
            <person name="Kanamori H."/>
            <person name="Takamatsu D."/>
        </authorList>
    </citation>
    <scope>NUCLEOTIDE SEQUENCE</scope>
    <source>
        <strain evidence="5">J27TS8</strain>
    </source>
</reference>
<dbReference type="PANTHER" id="PTHR43214:SF43">
    <property type="entry name" value="TWO-COMPONENT RESPONSE REGULATOR"/>
    <property type="match status" value="1"/>
</dbReference>
<dbReference type="InterPro" id="IPR039420">
    <property type="entry name" value="WalR-like"/>
</dbReference>
<dbReference type="PANTHER" id="PTHR43214">
    <property type="entry name" value="TWO-COMPONENT RESPONSE REGULATOR"/>
    <property type="match status" value="1"/>
</dbReference>
<dbReference type="RefSeq" id="WP_095309404.1">
    <property type="nucleotide sequence ID" value="NZ_BORC01000004.1"/>
</dbReference>
<dbReference type="AlphaFoldDB" id="A0A919WJ60"/>
<keyword evidence="1" id="KW-0805">Transcription regulation</keyword>
<protein>
    <recommendedName>
        <fullName evidence="4">HTH luxR-type domain-containing protein</fullName>
    </recommendedName>
</protein>
<dbReference type="InterPro" id="IPR011006">
    <property type="entry name" value="CheY-like_superfamily"/>
</dbReference>
<dbReference type="Gene3D" id="1.10.10.10">
    <property type="entry name" value="Winged helix-like DNA-binding domain superfamily/Winged helix DNA-binding domain"/>
    <property type="match status" value="1"/>
</dbReference>
<sequence>MTVTIVKKPSLITDILIYIIQDHFPNFILKIYDPHFLEMLIKNENITDIILIDVDIDKDITFLIQHYKNLNRKVMIWTGSIYNYKLIDFFRLNLDAYLYHKMEEEELINAIKMVLKDEKYVHPQLAFILLNDYYQFVNIQFKKPAKLLTTREWEILELLTQGYKNDEIAQKLSLSVKTVKNHVNSILKKLGVKDRTNAVIKAFRHRWFY</sequence>
<dbReference type="InterPro" id="IPR016032">
    <property type="entry name" value="Sig_transdc_resp-reg_C-effctor"/>
</dbReference>
<evidence type="ECO:0000256" key="2">
    <source>
        <dbReference type="ARBA" id="ARBA00023125"/>
    </source>
</evidence>
<dbReference type="GO" id="GO:0003677">
    <property type="term" value="F:DNA binding"/>
    <property type="evidence" value="ECO:0007669"/>
    <property type="project" value="UniProtKB-KW"/>
</dbReference>
<evidence type="ECO:0000313" key="6">
    <source>
        <dbReference type="Proteomes" id="UP000682111"/>
    </source>
</evidence>
<dbReference type="CDD" id="cd06170">
    <property type="entry name" value="LuxR_C_like"/>
    <property type="match status" value="1"/>
</dbReference>
<keyword evidence="6" id="KW-1185">Reference proteome</keyword>
<gene>
    <name evidence="5" type="ORF">J27TS8_26790</name>
</gene>
<accession>A0A919WJ60</accession>
<name>A0A919WJ60_9BACI</name>
<evidence type="ECO:0000256" key="1">
    <source>
        <dbReference type="ARBA" id="ARBA00023015"/>
    </source>
</evidence>
<dbReference type="PRINTS" id="PR00038">
    <property type="entry name" value="HTHLUXR"/>
</dbReference>
<dbReference type="Gene3D" id="3.40.50.2300">
    <property type="match status" value="1"/>
</dbReference>
<dbReference type="Proteomes" id="UP000682111">
    <property type="component" value="Unassembled WGS sequence"/>
</dbReference>
<proteinExistence type="predicted"/>
<dbReference type="SUPFAM" id="SSF52172">
    <property type="entry name" value="CheY-like"/>
    <property type="match status" value="1"/>
</dbReference>
<dbReference type="SMART" id="SM00421">
    <property type="entry name" value="HTH_LUXR"/>
    <property type="match status" value="1"/>
</dbReference>
<dbReference type="GO" id="GO:0006355">
    <property type="term" value="P:regulation of DNA-templated transcription"/>
    <property type="evidence" value="ECO:0007669"/>
    <property type="project" value="InterPro"/>
</dbReference>
<comment type="caution">
    <text evidence="5">The sequence shown here is derived from an EMBL/GenBank/DDBJ whole genome shotgun (WGS) entry which is preliminary data.</text>
</comment>
<dbReference type="PROSITE" id="PS00622">
    <property type="entry name" value="HTH_LUXR_1"/>
    <property type="match status" value="1"/>
</dbReference>
<dbReference type="EMBL" id="BORC01000004">
    <property type="protein sequence ID" value="GIN62686.1"/>
    <property type="molecule type" value="Genomic_DNA"/>
</dbReference>
<dbReference type="Pfam" id="PF00196">
    <property type="entry name" value="GerE"/>
    <property type="match status" value="1"/>
</dbReference>
<dbReference type="InterPro" id="IPR000792">
    <property type="entry name" value="Tscrpt_reg_LuxR_C"/>
</dbReference>
<organism evidence="5 6">
    <name type="scientific">Robertmurraya siralis</name>
    <dbReference type="NCBI Taxonomy" id="77777"/>
    <lineage>
        <taxon>Bacteria</taxon>
        <taxon>Bacillati</taxon>
        <taxon>Bacillota</taxon>
        <taxon>Bacilli</taxon>
        <taxon>Bacillales</taxon>
        <taxon>Bacillaceae</taxon>
        <taxon>Robertmurraya</taxon>
    </lineage>
</organism>
<keyword evidence="2" id="KW-0238">DNA-binding</keyword>
<dbReference type="PROSITE" id="PS50043">
    <property type="entry name" value="HTH_LUXR_2"/>
    <property type="match status" value="1"/>
</dbReference>
<dbReference type="SUPFAM" id="SSF46894">
    <property type="entry name" value="C-terminal effector domain of the bipartite response regulators"/>
    <property type="match status" value="1"/>
</dbReference>
<dbReference type="InterPro" id="IPR036388">
    <property type="entry name" value="WH-like_DNA-bd_sf"/>
</dbReference>
<keyword evidence="3" id="KW-0804">Transcription</keyword>